<dbReference type="AlphaFoldDB" id="A0A1G2M376"/>
<feature type="transmembrane region" description="Helical" evidence="1">
    <location>
        <begin position="76"/>
        <end position="97"/>
    </location>
</feature>
<sequence length="183" mass="20001">MKKTTKWRYKNTTLLILSLVALIFLADTAVAHALIKQIGSYGYLGAAITGIFFVSTFTVAPASVVLFHLAQEFNPILIALYAGAGAAIGDLLIFRFLKDRVFEELAPLFRKFGNSYVSSVFKTPYFAWLLPVLGAIIIASPFPDEIGIGLMGLSKIKFWQFMLLAFVLNAVGIFIVVSLASAL</sequence>
<evidence type="ECO:0000313" key="2">
    <source>
        <dbReference type="EMBL" id="OHA18214.1"/>
    </source>
</evidence>
<proteinExistence type="predicted"/>
<accession>A0A1G2M376</accession>
<comment type="caution">
    <text evidence="2">The sequence shown here is derived from an EMBL/GenBank/DDBJ whole genome shotgun (WGS) entry which is preliminary data.</text>
</comment>
<name>A0A1G2M376_9BACT</name>
<keyword evidence="1" id="KW-1133">Transmembrane helix</keyword>
<evidence type="ECO:0000256" key="1">
    <source>
        <dbReference type="SAM" id="Phobius"/>
    </source>
</evidence>
<evidence type="ECO:0000313" key="3">
    <source>
        <dbReference type="Proteomes" id="UP000178873"/>
    </source>
</evidence>
<feature type="transmembrane region" description="Helical" evidence="1">
    <location>
        <begin position="43"/>
        <end position="69"/>
    </location>
</feature>
<dbReference type="EMBL" id="MHRF01000007">
    <property type="protein sequence ID" value="OHA18214.1"/>
    <property type="molecule type" value="Genomic_DNA"/>
</dbReference>
<reference evidence="2 3" key="1">
    <citation type="journal article" date="2016" name="Nat. Commun.">
        <title>Thousands of microbial genomes shed light on interconnected biogeochemical processes in an aquifer system.</title>
        <authorList>
            <person name="Anantharaman K."/>
            <person name="Brown C.T."/>
            <person name="Hug L.A."/>
            <person name="Sharon I."/>
            <person name="Castelle C.J."/>
            <person name="Probst A.J."/>
            <person name="Thomas B.C."/>
            <person name="Singh A."/>
            <person name="Wilkins M.J."/>
            <person name="Karaoz U."/>
            <person name="Brodie E.L."/>
            <person name="Williams K.H."/>
            <person name="Hubbard S.S."/>
            <person name="Banfield J.F."/>
        </authorList>
    </citation>
    <scope>NUCLEOTIDE SEQUENCE [LARGE SCALE GENOMIC DNA]</scope>
</reference>
<dbReference type="STRING" id="1802301.A2664_01965"/>
<organism evidence="2 3">
    <name type="scientific">Candidatus Taylorbacteria bacterium RIFCSPHIGHO2_01_FULL_46_22b</name>
    <dbReference type="NCBI Taxonomy" id="1802301"/>
    <lineage>
        <taxon>Bacteria</taxon>
        <taxon>Candidatus Tayloriibacteriota</taxon>
    </lineage>
</organism>
<gene>
    <name evidence="2" type="ORF">A2664_01965</name>
</gene>
<feature type="transmembrane region" description="Helical" evidence="1">
    <location>
        <begin position="125"/>
        <end position="142"/>
    </location>
</feature>
<dbReference type="Proteomes" id="UP000178873">
    <property type="component" value="Unassembled WGS sequence"/>
</dbReference>
<keyword evidence="1" id="KW-0812">Transmembrane</keyword>
<protein>
    <submittedName>
        <fullName evidence="2">Uncharacterized protein</fullName>
    </submittedName>
</protein>
<keyword evidence="1" id="KW-0472">Membrane</keyword>
<feature type="transmembrane region" description="Helical" evidence="1">
    <location>
        <begin position="163"/>
        <end position="182"/>
    </location>
</feature>